<dbReference type="AlphaFoldDB" id="A0A455URY0"/>
<dbReference type="Proteomes" id="UP000320231">
    <property type="component" value="Plasmid pBAA-803-A"/>
</dbReference>
<dbReference type="EMBL" id="AP019515">
    <property type="protein sequence ID" value="BBI65584.1"/>
    <property type="molecule type" value="Genomic_DNA"/>
</dbReference>
<geneLocation type="plasmid" evidence="2">
    <name>pbaa-803-a dna</name>
</geneLocation>
<protein>
    <submittedName>
        <fullName evidence="1">Uncharacterized protein</fullName>
    </submittedName>
</protein>
<accession>A0A455URY0</accession>
<gene>
    <name evidence="1" type="ORF">HSBAA_PA_1870</name>
</gene>
<dbReference type="KEGG" id="hsr:HSBAA_PA_1870"/>
<organism evidence="1 2">
    <name type="scientific">Vreelandella sulfidaeris</name>
    <dbReference type="NCBI Taxonomy" id="115553"/>
    <lineage>
        <taxon>Bacteria</taxon>
        <taxon>Pseudomonadati</taxon>
        <taxon>Pseudomonadota</taxon>
        <taxon>Gammaproteobacteria</taxon>
        <taxon>Oceanospirillales</taxon>
        <taxon>Halomonadaceae</taxon>
        <taxon>Vreelandella</taxon>
    </lineage>
</organism>
<evidence type="ECO:0000313" key="2">
    <source>
        <dbReference type="Proteomes" id="UP000320231"/>
    </source>
</evidence>
<proteinExistence type="predicted"/>
<keyword evidence="1" id="KW-0614">Plasmid</keyword>
<reference evidence="1 2" key="1">
    <citation type="journal article" date="2019" name="Microbiol. Resour. Announc.">
        <title>Complete Genome Sequence of Halomonas sulfidaeris Strain Esulfide1 Isolated from a Metal Sulfide Rock at a Depth of 2,200 Meters, Obtained Using Nanopore Sequencing.</title>
        <authorList>
            <person name="Saito M."/>
            <person name="Nishigata A."/>
            <person name="Galipon J."/>
            <person name="Arakawa K."/>
        </authorList>
    </citation>
    <scope>NUCLEOTIDE SEQUENCE [LARGE SCALE GENOMIC DNA]</scope>
    <source>
        <strain evidence="1 2">ATCC BAA-803</strain>
        <plasmid evidence="2">pbaa-803-a dna</plasmid>
    </source>
</reference>
<evidence type="ECO:0000313" key="1">
    <source>
        <dbReference type="EMBL" id="BBI65584.1"/>
    </source>
</evidence>
<sequence length="69" mass="7526">MRDSGNNNLLFYPGQHQTAFHSEKAFSEATVTFALEIVRRGAALLVVGDETSAQFPEELKNSGSAKVLE</sequence>
<name>A0A455URY0_9GAMM</name>